<accession>A0A6C0ITQ8</accession>
<organism evidence="1">
    <name type="scientific">viral metagenome</name>
    <dbReference type="NCBI Taxonomy" id="1070528"/>
    <lineage>
        <taxon>unclassified sequences</taxon>
        <taxon>metagenomes</taxon>
        <taxon>organismal metagenomes</taxon>
    </lineage>
</organism>
<name>A0A6C0ITQ8_9ZZZZ</name>
<evidence type="ECO:0000313" key="1">
    <source>
        <dbReference type="EMBL" id="QHT96588.1"/>
    </source>
</evidence>
<protein>
    <submittedName>
        <fullName evidence="1">Uncharacterized protein</fullName>
    </submittedName>
</protein>
<dbReference type="EMBL" id="MN740260">
    <property type="protein sequence ID" value="QHT96588.1"/>
    <property type="molecule type" value="Genomic_DNA"/>
</dbReference>
<dbReference type="AlphaFoldDB" id="A0A6C0ITQ8"/>
<sequence>MEKYYTENLGELYKQSEMSIINGTNKSFVLQSNAI</sequence>
<reference evidence="1" key="1">
    <citation type="journal article" date="2020" name="Nature">
        <title>Giant virus diversity and host interactions through global metagenomics.</title>
        <authorList>
            <person name="Schulz F."/>
            <person name="Roux S."/>
            <person name="Paez-Espino D."/>
            <person name="Jungbluth S."/>
            <person name="Walsh D.A."/>
            <person name="Denef V.J."/>
            <person name="McMahon K.D."/>
            <person name="Konstantinidis K.T."/>
            <person name="Eloe-Fadrosh E.A."/>
            <person name="Kyrpides N.C."/>
            <person name="Woyke T."/>
        </authorList>
    </citation>
    <scope>NUCLEOTIDE SEQUENCE</scope>
    <source>
        <strain evidence="1">GVMAG-M-3300024302-11</strain>
    </source>
</reference>
<proteinExistence type="predicted"/>